<dbReference type="Proteomes" id="UP001304340">
    <property type="component" value="Chromosome"/>
</dbReference>
<evidence type="ECO:0000256" key="1">
    <source>
        <dbReference type="ARBA" id="ARBA00004651"/>
    </source>
</evidence>
<evidence type="ECO:0000256" key="8">
    <source>
        <dbReference type="SAM" id="MobiDB-lite"/>
    </source>
</evidence>
<protein>
    <submittedName>
        <fullName evidence="10">ABC transporter permease subunit</fullName>
    </submittedName>
</protein>
<keyword evidence="4 7" id="KW-0812">Transmembrane</keyword>
<dbReference type="CDD" id="cd06261">
    <property type="entry name" value="TM_PBP2"/>
    <property type="match status" value="1"/>
</dbReference>
<feature type="transmembrane region" description="Helical" evidence="7">
    <location>
        <begin position="165"/>
        <end position="184"/>
    </location>
</feature>
<feature type="transmembrane region" description="Helical" evidence="7">
    <location>
        <begin position="262"/>
        <end position="283"/>
    </location>
</feature>
<feature type="transmembrane region" description="Helical" evidence="7">
    <location>
        <begin position="205"/>
        <end position="235"/>
    </location>
</feature>
<feature type="domain" description="ABC transmembrane type-1" evidence="9">
    <location>
        <begin position="94"/>
        <end position="283"/>
    </location>
</feature>
<comment type="similarity">
    <text evidence="7">Belongs to the binding-protein-dependent transport system permease family.</text>
</comment>
<gene>
    <name evidence="10" type="ORF">SANBI_002378</name>
</gene>
<evidence type="ECO:0000313" key="11">
    <source>
        <dbReference type="Proteomes" id="UP001304340"/>
    </source>
</evidence>
<evidence type="ECO:0000256" key="4">
    <source>
        <dbReference type="ARBA" id="ARBA00022692"/>
    </source>
</evidence>
<dbReference type="EMBL" id="CP138359">
    <property type="protein sequence ID" value="WPF81110.1"/>
    <property type="molecule type" value="Genomic_DNA"/>
</dbReference>
<dbReference type="InterPro" id="IPR035906">
    <property type="entry name" value="MetI-like_sf"/>
</dbReference>
<evidence type="ECO:0000256" key="5">
    <source>
        <dbReference type="ARBA" id="ARBA00022989"/>
    </source>
</evidence>
<organism evidence="10 11">
    <name type="scientific">Sanguibacter biliveldensis</name>
    <dbReference type="NCBI Taxonomy" id="3030830"/>
    <lineage>
        <taxon>Bacteria</taxon>
        <taxon>Bacillati</taxon>
        <taxon>Actinomycetota</taxon>
        <taxon>Actinomycetes</taxon>
        <taxon>Micrococcales</taxon>
        <taxon>Sanguibacteraceae</taxon>
        <taxon>Sanguibacter</taxon>
    </lineage>
</organism>
<evidence type="ECO:0000256" key="2">
    <source>
        <dbReference type="ARBA" id="ARBA00022448"/>
    </source>
</evidence>
<feature type="region of interest" description="Disordered" evidence="8">
    <location>
        <begin position="1"/>
        <end position="27"/>
    </location>
</feature>
<sequence length="293" mass="29696">MTTTRPVGGPTTAAAQSSRAEADTSTSGASVVRSGRRFARSGASALAAVAPPVILLAAILAAWQAAVTLGDVPPFVLPGPSAILDELRDLAGPIASAALVTGRNALVGLVAGAVLGIVLAVVASSAKIVDRLGEPVVTALSVVPVVALAPVLYSMYGAASEQARVIVAGLAVFVPVYVNTLRGLRQVTPVHRDLMRALAASPRQVALTVTVPTAVPFVFTGLRIASSLAVISAIVAEYFGGPRSGIGSFITTAASGSNYARAWAYVLGGIVVGLIFFTVTALAEHLATRRRPV</sequence>
<dbReference type="PANTHER" id="PTHR30151">
    <property type="entry name" value="ALKANE SULFONATE ABC TRANSPORTER-RELATED, MEMBRANE SUBUNIT"/>
    <property type="match status" value="1"/>
</dbReference>
<dbReference type="Gene3D" id="1.10.3720.10">
    <property type="entry name" value="MetI-like"/>
    <property type="match status" value="1"/>
</dbReference>
<dbReference type="Pfam" id="PF00528">
    <property type="entry name" value="BPD_transp_1"/>
    <property type="match status" value="1"/>
</dbReference>
<dbReference type="PANTHER" id="PTHR30151:SF41">
    <property type="entry name" value="ABC TRANSPORTER PERMEASE PROTEIN"/>
    <property type="match status" value="1"/>
</dbReference>
<evidence type="ECO:0000313" key="10">
    <source>
        <dbReference type="EMBL" id="WPF81110.1"/>
    </source>
</evidence>
<dbReference type="RefSeq" id="WP_319155262.1">
    <property type="nucleotide sequence ID" value="NZ_CP138359.1"/>
</dbReference>
<reference evidence="11" key="1">
    <citation type="submission" date="2023-11" db="EMBL/GenBank/DDBJ databases">
        <authorList>
            <person name="Helweg L.P."/>
            <person name="Kiel A."/>
            <person name="Hitz F."/>
            <person name="Ruckert-Reed C."/>
            <person name="Busche T."/>
            <person name="Kaltschmidt B."/>
            <person name="Kaltschmidt C."/>
        </authorList>
    </citation>
    <scope>NUCLEOTIDE SEQUENCE [LARGE SCALE GENOMIC DNA]</scope>
    <source>
        <strain evidence="11">4.1</strain>
    </source>
</reference>
<keyword evidence="3" id="KW-1003">Cell membrane</keyword>
<dbReference type="GO" id="GO:0055085">
    <property type="term" value="P:transmembrane transport"/>
    <property type="evidence" value="ECO:0007669"/>
    <property type="project" value="InterPro"/>
</dbReference>
<keyword evidence="5 7" id="KW-1133">Transmembrane helix</keyword>
<evidence type="ECO:0000259" key="9">
    <source>
        <dbReference type="PROSITE" id="PS50928"/>
    </source>
</evidence>
<dbReference type="PROSITE" id="PS50928">
    <property type="entry name" value="ABC_TM1"/>
    <property type="match status" value="1"/>
</dbReference>
<evidence type="ECO:0000256" key="7">
    <source>
        <dbReference type="RuleBase" id="RU363032"/>
    </source>
</evidence>
<comment type="subcellular location">
    <subcellularLocation>
        <location evidence="1 7">Cell membrane</location>
        <topology evidence="1 7">Multi-pass membrane protein</topology>
    </subcellularLocation>
</comment>
<feature type="compositionally biased region" description="Polar residues" evidence="8">
    <location>
        <begin position="13"/>
        <end position="27"/>
    </location>
</feature>
<dbReference type="GO" id="GO:0005886">
    <property type="term" value="C:plasma membrane"/>
    <property type="evidence" value="ECO:0007669"/>
    <property type="project" value="UniProtKB-SubCell"/>
</dbReference>
<keyword evidence="11" id="KW-1185">Reference proteome</keyword>
<feature type="transmembrane region" description="Helical" evidence="7">
    <location>
        <begin position="43"/>
        <end position="66"/>
    </location>
</feature>
<dbReference type="AlphaFoldDB" id="A0AAF1C1J7"/>
<dbReference type="KEGG" id="sbil:SANBI_002378"/>
<accession>A0AAF1C1J7</accession>
<evidence type="ECO:0000256" key="3">
    <source>
        <dbReference type="ARBA" id="ARBA00022475"/>
    </source>
</evidence>
<dbReference type="SUPFAM" id="SSF161098">
    <property type="entry name" value="MetI-like"/>
    <property type="match status" value="1"/>
</dbReference>
<feature type="transmembrane region" description="Helical" evidence="7">
    <location>
        <begin position="105"/>
        <end position="124"/>
    </location>
</feature>
<name>A0AAF1C1J7_9MICO</name>
<proteinExistence type="inferred from homology"/>
<evidence type="ECO:0000256" key="6">
    <source>
        <dbReference type="ARBA" id="ARBA00023136"/>
    </source>
</evidence>
<feature type="transmembrane region" description="Helical" evidence="7">
    <location>
        <begin position="136"/>
        <end position="159"/>
    </location>
</feature>
<dbReference type="InterPro" id="IPR000515">
    <property type="entry name" value="MetI-like"/>
</dbReference>
<keyword evidence="2 7" id="KW-0813">Transport</keyword>
<keyword evidence="6 7" id="KW-0472">Membrane</keyword>